<dbReference type="PANTHER" id="PTHR36435:SF1">
    <property type="entry name" value="CAAX AMINO TERMINAL PROTEASE FAMILY PROTEIN"/>
    <property type="match status" value="1"/>
</dbReference>
<dbReference type="Pfam" id="PF02517">
    <property type="entry name" value="Rce1-like"/>
    <property type="match status" value="1"/>
</dbReference>
<dbReference type="RefSeq" id="WP_076614160.1">
    <property type="nucleotide sequence ID" value="NZ_CP019323.1"/>
</dbReference>
<dbReference type="PANTHER" id="PTHR36435">
    <property type="entry name" value="SLR1288 PROTEIN"/>
    <property type="match status" value="1"/>
</dbReference>
<dbReference type="STRING" id="1847728.BTM29_03380"/>
<sequence length="219" mass="24496">MKALSYLKKGAIFILILLLIFVIQINSIVMVSNSRNIISMFITFFVILFLLLFLKNKLGFELVDQSFKLKNMGLTVMLAVISVVQSVTFSYVASINTQSTSTSNDLIANRLTSSNLVVMIIAMITVNLTGPILEEIVFRGMLFQQINNIFNSVIYGYIITAIIFAYMHGGGSFMFVSYFLSSIITTYAFGKTGNIFNSIICHQLINIFSTLQLLLVMNL</sequence>
<keyword evidence="2" id="KW-0812">Transmembrane</keyword>
<feature type="transmembrane region" description="Helical" evidence="2">
    <location>
        <begin position="37"/>
        <end position="54"/>
    </location>
</feature>
<evidence type="ECO:0000259" key="3">
    <source>
        <dbReference type="Pfam" id="PF02517"/>
    </source>
</evidence>
<keyword evidence="2" id="KW-0472">Membrane</keyword>
<feature type="transmembrane region" description="Helical" evidence="2">
    <location>
        <begin position="196"/>
        <end position="217"/>
    </location>
</feature>
<dbReference type="OrthoDB" id="4177129at2"/>
<evidence type="ECO:0000256" key="2">
    <source>
        <dbReference type="SAM" id="Phobius"/>
    </source>
</evidence>
<dbReference type="GO" id="GO:0080120">
    <property type="term" value="P:CAAX-box protein maturation"/>
    <property type="evidence" value="ECO:0007669"/>
    <property type="project" value="UniProtKB-ARBA"/>
</dbReference>
<organism evidence="4 5">
    <name type="scientific">Companilactobacillus allii</name>
    <dbReference type="NCBI Taxonomy" id="1847728"/>
    <lineage>
        <taxon>Bacteria</taxon>
        <taxon>Bacillati</taxon>
        <taxon>Bacillota</taxon>
        <taxon>Bacilli</taxon>
        <taxon>Lactobacillales</taxon>
        <taxon>Lactobacillaceae</taxon>
        <taxon>Companilactobacillus</taxon>
    </lineage>
</organism>
<feature type="domain" description="CAAX prenyl protease 2/Lysostaphin resistance protein A-like" evidence="3">
    <location>
        <begin position="120"/>
        <end position="208"/>
    </location>
</feature>
<dbReference type="EMBL" id="CP019323">
    <property type="protein sequence ID" value="APX71656.1"/>
    <property type="molecule type" value="Genomic_DNA"/>
</dbReference>
<feature type="transmembrane region" description="Helical" evidence="2">
    <location>
        <begin position="116"/>
        <end position="137"/>
    </location>
</feature>
<dbReference type="KEGG" id="lalw:BTM29_03380"/>
<keyword evidence="2" id="KW-1133">Transmembrane helix</keyword>
<protein>
    <recommendedName>
        <fullName evidence="3">CAAX prenyl protease 2/Lysostaphin resistance protein A-like domain-containing protein</fullName>
    </recommendedName>
</protein>
<reference evidence="5" key="1">
    <citation type="submission" date="2016-12" db="EMBL/GenBank/DDBJ databases">
        <authorList>
            <person name="Jung M.Y."/>
            <person name="Lee S.H."/>
        </authorList>
    </citation>
    <scope>NUCLEOTIDE SEQUENCE [LARGE SCALE GENOMIC DNA]</scope>
    <source>
        <strain evidence="5">WiKim39</strain>
    </source>
</reference>
<evidence type="ECO:0000313" key="5">
    <source>
        <dbReference type="Proteomes" id="UP000187499"/>
    </source>
</evidence>
<dbReference type="InterPro" id="IPR003675">
    <property type="entry name" value="Rce1/LyrA-like_dom"/>
</dbReference>
<feature type="transmembrane region" description="Helical" evidence="2">
    <location>
        <begin position="12"/>
        <end position="31"/>
    </location>
</feature>
<dbReference type="InterPro" id="IPR052710">
    <property type="entry name" value="CAAX_protease"/>
</dbReference>
<gene>
    <name evidence="4" type="ORF">BTM29_03380</name>
</gene>
<proteinExistence type="inferred from homology"/>
<keyword evidence="5" id="KW-1185">Reference proteome</keyword>
<dbReference type="GO" id="GO:0004175">
    <property type="term" value="F:endopeptidase activity"/>
    <property type="evidence" value="ECO:0007669"/>
    <property type="project" value="UniProtKB-ARBA"/>
</dbReference>
<comment type="similarity">
    <text evidence="1">Belongs to the UPF0177 family.</text>
</comment>
<name>A0A1P8Q1E9_9LACO</name>
<accession>A0A1P8Q1E9</accession>
<evidence type="ECO:0000313" key="4">
    <source>
        <dbReference type="EMBL" id="APX71656.1"/>
    </source>
</evidence>
<dbReference type="AlphaFoldDB" id="A0A1P8Q1E9"/>
<evidence type="ECO:0000256" key="1">
    <source>
        <dbReference type="ARBA" id="ARBA00009067"/>
    </source>
</evidence>
<dbReference type="Proteomes" id="UP000187499">
    <property type="component" value="Chromosome"/>
</dbReference>
<feature type="transmembrane region" description="Helical" evidence="2">
    <location>
        <begin position="74"/>
        <end position="96"/>
    </location>
</feature>